<evidence type="ECO:0008006" key="9">
    <source>
        <dbReference type="Google" id="ProtNLM"/>
    </source>
</evidence>
<dbReference type="GO" id="GO:0005886">
    <property type="term" value="C:plasma membrane"/>
    <property type="evidence" value="ECO:0007669"/>
    <property type="project" value="UniProtKB-SubCell"/>
</dbReference>
<evidence type="ECO:0000256" key="5">
    <source>
        <dbReference type="ARBA" id="ARBA00023136"/>
    </source>
</evidence>
<comment type="subcellular location">
    <subcellularLocation>
        <location evidence="1">Cell membrane</location>
        <topology evidence="1">Multi-pass membrane protein</topology>
    </subcellularLocation>
</comment>
<name>A0A0G2HLV4_9SYNE</name>
<dbReference type="InterPro" id="IPR020948">
    <property type="entry name" value="P_starv_induced_PsiE-like"/>
</dbReference>
<feature type="transmembrane region" description="Helical" evidence="6">
    <location>
        <begin position="24"/>
        <end position="44"/>
    </location>
</feature>
<keyword evidence="3 6" id="KW-0812">Transmembrane</keyword>
<feature type="transmembrane region" description="Helical" evidence="6">
    <location>
        <begin position="123"/>
        <end position="141"/>
    </location>
</feature>
<feature type="transmembrane region" description="Helical" evidence="6">
    <location>
        <begin position="93"/>
        <end position="111"/>
    </location>
</feature>
<sequence>MRRLVSSIFDDRDFLELLGRFERVLARVLAMALGVVIVAATVHLLGQMAQAVYRTDANLMGDGLVHLLGELLTLLIALEVLQNITAYLRHHTIQLELVLATALTALARKVIVLKPDIEDPAPLIVALGAAIVFLSAGYWMVRKAHDDHTTKARDRSDRH</sequence>
<reference evidence="7 8" key="1">
    <citation type="submission" date="2015-01" db="EMBL/GenBank/DDBJ databases">
        <title>Lifestyle Evolution in Cyanobacterial Symbionts of Sponges.</title>
        <authorList>
            <person name="Burgsdorf I."/>
            <person name="Slaby B.M."/>
            <person name="Handley K.M."/>
            <person name="Haber M."/>
            <person name="Blom J."/>
            <person name="Marshall C.W."/>
            <person name="Gilbert J.A."/>
            <person name="Hentschel U."/>
            <person name="Steindler L."/>
        </authorList>
    </citation>
    <scope>NUCLEOTIDE SEQUENCE [LARGE SCALE GENOMIC DNA]</scope>
    <source>
        <strain evidence="7">SP3</strain>
    </source>
</reference>
<evidence type="ECO:0000313" key="8">
    <source>
        <dbReference type="Proteomes" id="UP000035067"/>
    </source>
</evidence>
<keyword evidence="4 6" id="KW-1133">Transmembrane helix</keyword>
<dbReference type="Proteomes" id="UP000035067">
    <property type="component" value="Unassembled WGS sequence"/>
</dbReference>
<dbReference type="AlphaFoldDB" id="A0A0G2HLV4"/>
<evidence type="ECO:0000256" key="4">
    <source>
        <dbReference type="ARBA" id="ARBA00022989"/>
    </source>
</evidence>
<evidence type="ECO:0000256" key="1">
    <source>
        <dbReference type="ARBA" id="ARBA00004651"/>
    </source>
</evidence>
<keyword evidence="2" id="KW-1003">Cell membrane</keyword>
<evidence type="ECO:0000256" key="2">
    <source>
        <dbReference type="ARBA" id="ARBA00022475"/>
    </source>
</evidence>
<keyword evidence="5 6" id="KW-0472">Membrane</keyword>
<dbReference type="PATRIC" id="fig|1604020.3.peg.2386"/>
<evidence type="ECO:0000313" key="7">
    <source>
        <dbReference type="EMBL" id="KKZ12763.1"/>
    </source>
</evidence>
<protein>
    <recommendedName>
        <fullName evidence="9">Phosphate-starvation-inducible E-like protein</fullName>
    </recommendedName>
</protein>
<evidence type="ECO:0000256" key="6">
    <source>
        <dbReference type="SAM" id="Phobius"/>
    </source>
</evidence>
<evidence type="ECO:0000256" key="3">
    <source>
        <dbReference type="ARBA" id="ARBA00022692"/>
    </source>
</evidence>
<accession>A0A0G2HLV4</accession>
<organism evidence="7 8">
    <name type="scientific">Candidatus Synechococcus spongiarum SP3</name>
    <dbReference type="NCBI Taxonomy" id="1604020"/>
    <lineage>
        <taxon>Bacteria</taxon>
        <taxon>Bacillati</taxon>
        <taxon>Cyanobacteriota</taxon>
        <taxon>Cyanophyceae</taxon>
        <taxon>Synechococcales</taxon>
        <taxon>Synechococcaceae</taxon>
        <taxon>Synechococcus</taxon>
    </lineage>
</organism>
<dbReference type="Pfam" id="PF06146">
    <property type="entry name" value="PsiE"/>
    <property type="match status" value="1"/>
</dbReference>
<feature type="transmembrane region" description="Helical" evidence="6">
    <location>
        <begin position="64"/>
        <end position="81"/>
    </location>
</feature>
<proteinExistence type="predicted"/>
<comment type="caution">
    <text evidence="7">The sequence shown here is derived from an EMBL/GenBank/DDBJ whole genome shotgun (WGS) entry which is preliminary data.</text>
</comment>
<dbReference type="EMBL" id="JXQG01000012">
    <property type="protein sequence ID" value="KKZ12763.1"/>
    <property type="molecule type" value="Genomic_DNA"/>
</dbReference>
<gene>
    <name evidence="7" type="ORF">TE42_03195</name>
</gene>